<name>A0A3M7QSY4_BRAPC</name>
<protein>
    <submittedName>
        <fullName evidence="1">Uncharacterized protein</fullName>
    </submittedName>
</protein>
<organism evidence="1 2">
    <name type="scientific">Brachionus plicatilis</name>
    <name type="common">Marine rotifer</name>
    <name type="synonym">Brachionus muelleri</name>
    <dbReference type="NCBI Taxonomy" id="10195"/>
    <lineage>
        <taxon>Eukaryota</taxon>
        <taxon>Metazoa</taxon>
        <taxon>Spiralia</taxon>
        <taxon>Gnathifera</taxon>
        <taxon>Rotifera</taxon>
        <taxon>Eurotatoria</taxon>
        <taxon>Monogononta</taxon>
        <taxon>Pseudotrocha</taxon>
        <taxon>Ploima</taxon>
        <taxon>Brachionidae</taxon>
        <taxon>Brachionus</taxon>
    </lineage>
</organism>
<evidence type="ECO:0000313" key="2">
    <source>
        <dbReference type="Proteomes" id="UP000276133"/>
    </source>
</evidence>
<sequence length="77" mass="8905">MSELGSHRNQVNLSSRLRRLSFRSVTKNEKLNMKLVINIKAETIVRKMLLLPTVSSVILSNKNIQPELFLRFINIVI</sequence>
<reference evidence="1 2" key="1">
    <citation type="journal article" date="2018" name="Sci. Rep.">
        <title>Genomic signatures of local adaptation to the degree of environmental predictability in rotifers.</title>
        <authorList>
            <person name="Franch-Gras L."/>
            <person name="Hahn C."/>
            <person name="Garcia-Roger E.M."/>
            <person name="Carmona M.J."/>
            <person name="Serra M."/>
            <person name="Gomez A."/>
        </authorList>
    </citation>
    <scope>NUCLEOTIDE SEQUENCE [LARGE SCALE GENOMIC DNA]</scope>
    <source>
        <strain evidence="1">HYR1</strain>
    </source>
</reference>
<dbReference type="EMBL" id="REGN01005162">
    <property type="protein sequence ID" value="RNA14547.1"/>
    <property type="molecule type" value="Genomic_DNA"/>
</dbReference>
<evidence type="ECO:0000313" key="1">
    <source>
        <dbReference type="EMBL" id="RNA14547.1"/>
    </source>
</evidence>
<gene>
    <name evidence="1" type="ORF">BpHYR1_003738</name>
</gene>
<dbReference type="AlphaFoldDB" id="A0A3M7QSY4"/>
<keyword evidence="2" id="KW-1185">Reference proteome</keyword>
<proteinExistence type="predicted"/>
<accession>A0A3M7QSY4</accession>
<dbReference type="Proteomes" id="UP000276133">
    <property type="component" value="Unassembled WGS sequence"/>
</dbReference>
<comment type="caution">
    <text evidence="1">The sequence shown here is derived from an EMBL/GenBank/DDBJ whole genome shotgun (WGS) entry which is preliminary data.</text>
</comment>